<evidence type="ECO:0000259" key="2">
    <source>
        <dbReference type="PROSITE" id="PS51782"/>
    </source>
</evidence>
<evidence type="ECO:0000256" key="1">
    <source>
        <dbReference type="SAM" id="MobiDB-lite"/>
    </source>
</evidence>
<keyword evidence="4" id="KW-1185">Reference proteome</keyword>
<dbReference type="CDD" id="cd00118">
    <property type="entry name" value="LysM"/>
    <property type="match status" value="1"/>
</dbReference>
<gene>
    <name evidence="3" type="ORF">H0485_08125</name>
</gene>
<dbReference type="Proteomes" id="UP001198571">
    <property type="component" value="Unassembled WGS sequence"/>
</dbReference>
<dbReference type="Gene3D" id="3.10.350.10">
    <property type="entry name" value="LysM domain"/>
    <property type="match status" value="1"/>
</dbReference>
<dbReference type="Pfam" id="PF01476">
    <property type="entry name" value="LysM"/>
    <property type="match status" value="1"/>
</dbReference>
<evidence type="ECO:0000313" key="3">
    <source>
        <dbReference type="EMBL" id="MCB5409965.1"/>
    </source>
</evidence>
<dbReference type="SUPFAM" id="SSF54106">
    <property type="entry name" value="LysM domain"/>
    <property type="match status" value="1"/>
</dbReference>
<organism evidence="3 4">
    <name type="scientific">Pseudogemmobacter faecipullorum</name>
    <dbReference type="NCBI Taxonomy" id="2755041"/>
    <lineage>
        <taxon>Bacteria</taxon>
        <taxon>Pseudomonadati</taxon>
        <taxon>Pseudomonadota</taxon>
        <taxon>Alphaproteobacteria</taxon>
        <taxon>Rhodobacterales</taxon>
        <taxon>Paracoccaceae</taxon>
        <taxon>Pseudogemmobacter</taxon>
    </lineage>
</organism>
<dbReference type="InterPro" id="IPR052196">
    <property type="entry name" value="Bact_Kbp"/>
</dbReference>
<evidence type="ECO:0000313" key="4">
    <source>
        <dbReference type="Proteomes" id="UP001198571"/>
    </source>
</evidence>
<feature type="domain" description="LysM" evidence="2">
    <location>
        <begin position="254"/>
        <end position="303"/>
    </location>
</feature>
<dbReference type="PANTHER" id="PTHR34700">
    <property type="entry name" value="POTASSIUM BINDING PROTEIN KBP"/>
    <property type="match status" value="1"/>
</dbReference>
<reference evidence="3 4" key="1">
    <citation type="submission" date="2020-07" db="EMBL/GenBank/DDBJ databases">
        <title>Pseudogemmobacter sp. nov., isolated from poultry manure in Taiwan.</title>
        <authorList>
            <person name="Lin S.-Y."/>
            <person name="Tang Y.-S."/>
            <person name="Young C.-C."/>
        </authorList>
    </citation>
    <scope>NUCLEOTIDE SEQUENCE [LARGE SCALE GENOMIC DNA]</scope>
    <source>
        <strain evidence="3 4">CC-YST710</strain>
    </source>
</reference>
<name>A0ABS8CL89_9RHOB</name>
<dbReference type="EMBL" id="JACDXX010000006">
    <property type="protein sequence ID" value="MCB5409965.1"/>
    <property type="molecule type" value="Genomic_DNA"/>
</dbReference>
<feature type="region of interest" description="Disordered" evidence="1">
    <location>
        <begin position="177"/>
        <end position="253"/>
    </location>
</feature>
<dbReference type="PROSITE" id="PS51782">
    <property type="entry name" value="LYSM"/>
    <property type="match status" value="1"/>
</dbReference>
<dbReference type="InterPro" id="IPR018392">
    <property type="entry name" value="LysM"/>
</dbReference>
<feature type="compositionally biased region" description="Low complexity" evidence="1">
    <location>
        <begin position="177"/>
        <end position="194"/>
    </location>
</feature>
<accession>A0ABS8CL89</accession>
<dbReference type="SMART" id="SM00257">
    <property type="entry name" value="LysM"/>
    <property type="match status" value="1"/>
</dbReference>
<dbReference type="PANTHER" id="PTHR34700:SF4">
    <property type="entry name" value="PHAGE-LIKE ELEMENT PBSX PROTEIN XKDP"/>
    <property type="match status" value="1"/>
</dbReference>
<sequence>MSLVMVLENGERIPGASRVVIGPIAGPAPVALAREASGEKDAAPEVLTSGPPVALLVTGQGALVLQQGATSGAPAAATVAIETITYPGPDLVQIGGSGQPGSFIRLYLDNQPAGAESLVGPRGKWLASLSDLAPGLYLLRADQLNAAGEVTARAETPFRRETPEALASASAGALLAGADSPAEGAESAAPPEAGLTPAILPARPDEGAAPEPVSEPVPEPVLAESDLAASAPEAPVATGTEAAPRPDASVPRPVSVTVQPGHTLWSIARGEWGEGVMYVQLWEANRDRIRDPDLIYPGQVFTIPLPGSVP</sequence>
<comment type="caution">
    <text evidence="3">The sequence shown here is derived from an EMBL/GenBank/DDBJ whole genome shotgun (WGS) entry which is preliminary data.</text>
</comment>
<dbReference type="InterPro" id="IPR036779">
    <property type="entry name" value="LysM_dom_sf"/>
</dbReference>
<proteinExistence type="predicted"/>
<protein>
    <submittedName>
        <fullName evidence="3">LysM peptidoglycan-binding domain-containing protein</fullName>
    </submittedName>
</protein>